<dbReference type="InterPro" id="IPR036298">
    <property type="entry name" value="Chalcone_isomerase_sf"/>
</dbReference>
<evidence type="ECO:0000313" key="5">
    <source>
        <dbReference type="Proteomes" id="UP001141552"/>
    </source>
</evidence>
<proteinExistence type="inferred from homology"/>
<dbReference type="Gene3D" id="3.50.70.10">
    <property type="match status" value="1"/>
</dbReference>
<dbReference type="EMBL" id="JAKUCV010002500">
    <property type="protein sequence ID" value="KAJ4842389.1"/>
    <property type="molecule type" value="Genomic_DNA"/>
</dbReference>
<protein>
    <recommendedName>
        <fullName evidence="2">Chalcone-flavonone isomerase family protein</fullName>
    </recommendedName>
</protein>
<dbReference type="OrthoDB" id="18193at2759"/>
<reference evidence="4" key="1">
    <citation type="submission" date="2022-02" db="EMBL/GenBank/DDBJ databases">
        <authorList>
            <person name="Henning P.M."/>
            <person name="McCubbin A.G."/>
            <person name="Shore J.S."/>
        </authorList>
    </citation>
    <scope>NUCLEOTIDE SEQUENCE</scope>
    <source>
        <strain evidence="4">F60SS</strain>
        <tissue evidence="4">Leaves</tissue>
    </source>
</reference>
<organism evidence="4 5">
    <name type="scientific">Turnera subulata</name>
    <dbReference type="NCBI Taxonomy" id="218843"/>
    <lineage>
        <taxon>Eukaryota</taxon>
        <taxon>Viridiplantae</taxon>
        <taxon>Streptophyta</taxon>
        <taxon>Embryophyta</taxon>
        <taxon>Tracheophyta</taxon>
        <taxon>Spermatophyta</taxon>
        <taxon>Magnoliopsida</taxon>
        <taxon>eudicotyledons</taxon>
        <taxon>Gunneridae</taxon>
        <taxon>Pentapetalae</taxon>
        <taxon>rosids</taxon>
        <taxon>fabids</taxon>
        <taxon>Malpighiales</taxon>
        <taxon>Passifloraceae</taxon>
        <taxon>Turnera</taxon>
    </lineage>
</organism>
<dbReference type="GO" id="GO:0009570">
    <property type="term" value="C:chloroplast stroma"/>
    <property type="evidence" value="ECO:0007669"/>
    <property type="project" value="TreeGrafter"/>
</dbReference>
<dbReference type="AlphaFoldDB" id="A0A9Q0G2K6"/>
<dbReference type="Pfam" id="PF02431">
    <property type="entry name" value="Chalcone"/>
    <property type="match status" value="1"/>
</dbReference>
<dbReference type="SUPFAM" id="SSF54626">
    <property type="entry name" value="Chalcone isomerase"/>
    <property type="match status" value="1"/>
</dbReference>
<dbReference type="PANTHER" id="PTHR47698">
    <property type="entry name" value="FATTY-ACID-BINDING PROTEIN 3, CHLOROPLASTIC"/>
    <property type="match status" value="1"/>
</dbReference>
<dbReference type="Proteomes" id="UP001141552">
    <property type="component" value="Unassembled WGS sequence"/>
</dbReference>
<dbReference type="GO" id="GO:0006631">
    <property type="term" value="P:fatty acid metabolic process"/>
    <property type="evidence" value="ECO:0007669"/>
    <property type="project" value="TreeGrafter"/>
</dbReference>
<sequence length="288" mass="30777">MVGSISMTSIMCAQTWNPVVPQSLFKQSRSHPVVPPSSHCAAHQFFQCPLSTILLHSKHHHITPTTSSSVVIKASSSSSSPSEYVEEPATKVRFQTSLSLPGCSTALSLLGTGYREKVFAIIGVKVYAAGLYINQSVLSTLSAWRGQSAAQIQDNPAIFSSIYQAPTEKALTIVLVRDVDGKTFWDALNEAISPRLKSPSPVDESALSTFRGIFQGRPLKKKTSIILTWLGPSSMQVCVSSEGIPSAVDATIESTNVTFALFDVFLGDAPVSPSLKVSVSGGLATYLQ</sequence>
<dbReference type="PANTHER" id="PTHR47698:SF2">
    <property type="entry name" value="FATTY-ACID-BINDING PROTEIN 3, CHLOROPLASTIC"/>
    <property type="match status" value="1"/>
</dbReference>
<dbReference type="GO" id="GO:0005504">
    <property type="term" value="F:fatty acid binding"/>
    <property type="evidence" value="ECO:0007669"/>
    <property type="project" value="TreeGrafter"/>
</dbReference>
<evidence type="ECO:0000259" key="3">
    <source>
        <dbReference type="Pfam" id="PF02431"/>
    </source>
</evidence>
<accession>A0A9Q0G2K6</accession>
<keyword evidence="5" id="KW-1185">Reference proteome</keyword>
<dbReference type="InterPro" id="IPR016089">
    <property type="entry name" value="Chalcone_isomerase_bundle_sf"/>
</dbReference>
<evidence type="ECO:0000313" key="4">
    <source>
        <dbReference type="EMBL" id="KAJ4842389.1"/>
    </source>
</evidence>
<evidence type="ECO:0000256" key="2">
    <source>
        <dbReference type="RuleBase" id="RU361158"/>
    </source>
</evidence>
<name>A0A9Q0G2K6_9ROSI</name>
<dbReference type="Gene3D" id="1.10.890.20">
    <property type="match status" value="1"/>
</dbReference>
<dbReference type="InterPro" id="IPR016088">
    <property type="entry name" value="Chalcone_isomerase_3-sand"/>
</dbReference>
<dbReference type="InterPro" id="IPR016087">
    <property type="entry name" value="Chalcone_isomerase"/>
</dbReference>
<evidence type="ECO:0000256" key="1">
    <source>
        <dbReference type="ARBA" id="ARBA00007166"/>
    </source>
</evidence>
<comment type="caution">
    <text evidence="4">The sequence shown here is derived from an EMBL/GenBank/DDBJ whole genome shotgun (WGS) entry which is preliminary data.</text>
</comment>
<comment type="similarity">
    <text evidence="1 2">Belongs to the chalcone isomerase family.</text>
</comment>
<reference evidence="4" key="2">
    <citation type="journal article" date="2023" name="Plants (Basel)">
        <title>Annotation of the Turnera subulata (Passifloraceae) Draft Genome Reveals the S-Locus Evolved after the Divergence of Turneroideae from Passifloroideae in a Stepwise Manner.</title>
        <authorList>
            <person name="Henning P.M."/>
            <person name="Roalson E.H."/>
            <person name="Mir W."/>
            <person name="McCubbin A.G."/>
            <person name="Shore J.S."/>
        </authorList>
    </citation>
    <scope>NUCLEOTIDE SEQUENCE</scope>
    <source>
        <strain evidence="4">F60SS</strain>
    </source>
</reference>
<feature type="domain" description="Chalcone isomerase" evidence="3">
    <location>
        <begin position="91"/>
        <end position="283"/>
    </location>
</feature>
<gene>
    <name evidence="4" type="primary">FAP3</name>
    <name evidence="4" type="ORF">Tsubulata_000933</name>
</gene>
<dbReference type="GO" id="GO:0016872">
    <property type="term" value="F:intramolecular lyase activity"/>
    <property type="evidence" value="ECO:0007669"/>
    <property type="project" value="InterPro"/>
</dbReference>